<name>A0AAV3TA58_9EURY</name>
<keyword evidence="2" id="KW-0479">Metal-binding</keyword>
<comment type="cofactor">
    <cofactor evidence="1">
        <name>Zn(2+)</name>
        <dbReference type="ChEBI" id="CHEBI:29105"/>
    </cofactor>
</comment>
<feature type="domain" description="Succinylglutamate desuccinylase/Aspartoacylase catalytic" evidence="6">
    <location>
        <begin position="102"/>
        <end position="296"/>
    </location>
</feature>
<evidence type="ECO:0000256" key="5">
    <source>
        <dbReference type="SAM" id="MobiDB-lite"/>
    </source>
</evidence>
<evidence type="ECO:0000313" key="7">
    <source>
        <dbReference type="EMBL" id="GAA0674490.1"/>
    </source>
</evidence>
<dbReference type="GO" id="GO:0046872">
    <property type="term" value="F:metal ion binding"/>
    <property type="evidence" value="ECO:0007669"/>
    <property type="project" value="UniProtKB-KW"/>
</dbReference>
<dbReference type="GO" id="GO:0016788">
    <property type="term" value="F:hydrolase activity, acting on ester bonds"/>
    <property type="evidence" value="ECO:0007669"/>
    <property type="project" value="InterPro"/>
</dbReference>
<organism evidence="7 8">
    <name type="scientific">Natronoarchaeum mannanilyticum</name>
    <dbReference type="NCBI Taxonomy" id="926360"/>
    <lineage>
        <taxon>Archaea</taxon>
        <taxon>Methanobacteriati</taxon>
        <taxon>Methanobacteriota</taxon>
        <taxon>Stenosarchaea group</taxon>
        <taxon>Halobacteria</taxon>
        <taxon>Halobacteriales</taxon>
        <taxon>Natronoarchaeaceae</taxon>
    </lineage>
</organism>
<evidence type="ECO:0000256" key="2">
    <source>
        <dbReference type="ARBA" id="ARBA00022723"/>
    </source>
</evidence>
<dbReference type="PIRSF" id="PIRSF039012">
    <property type="entry name" value="ASP"/>
    <property type="match status" value="1"/>
</dbReference>
<dbReference type="PANTHER" id="PTHR37326">
    <property type="entry name" value="BLL3975 PROTEIN"/>
    <property type="match status" value="1"/>
</dbReference>
<proteinExistence type="predicted"/>
<dbReference type="InterPro" id="IPR055438">
    <property type="entry name" value="AstE_AspA_cat"/>
</dbReference>
<evidence type="ECO:0000256" key="3">
    <source>
        <dbReference type="ARBA" id="ARBA00022801"/>
    </source>
</evidence>
<sequence length="391" mass="41712">MEETSGHDAAEQSRSREGDALSRDHERSQSDRSDDSASPDSQTRQDTGERGSSSPNSQAQQDAAEQSPRSQTRHHAERVTLARLPSGVEVATTVHRYDGAEAGPTVYVQAAQHGREINGSEVLRRIHDRLRRDALAGTVIAVPVANPLTFDRVSYTAPAALDSVNPNMNRVWPGDPSGSLHQRMAARLWEYAGDADAIVDLHTGSPDMLPHVVYAEGDADARSLAAAFGTDLLLAEPAGDDAPDEWRARGFDGKLRVAAAREGITAITPELAHNKQLVDPAIETGVTGLLNALRHLNVLPGDVEDNGTPRRARNHLGSVDAEASGLFRVTGEFAVGDRISEGTTIGTVYDPATYESLQTVRAGQDGILYALTREATVTAGDRLAGIALVDG</sequence>
<dbReference type="GO" id="GO:0016811">
    <property type="term" value="F:hydrolase activity, acting on carbon-nitrogen (but not peptide) bonds, in linear amides"/>
    <property type="evidence" value="ECO:0007669"/>
    <property type="project" value="InterPro"/>
</dbReference>
<feature type="compositionally biased region" description="Basic and acidic residues" evidence="5">
    <location>
        <begin position="1"/>
        <end position="35"/>
    </location>
</feature>
<feature type="compositionally biased region" description="Polar residues" evidence="5">
    <location>
        <begin position="42"/>
        <end position="70"/>
    </location>
</feature>
<evidence type="ECO:0000256" key="4">
    <source>
        <dbReference type="ARBA" id="ARBA00022833"/>
    </source>
</evidence>
<dbReference type="InterPro" id="IPR043795">
    <property type="entry name" value="N-alpha-Ac-DABA-like"/>
</dbReference>
<keyword evidence="8" id="KW-1185">Reference proteome</keyword>
<protein>
    <submittedName>
        <fullName evidence="7">Succinylglutamate desuccinylase/aspartoacylase family protein</fullName>
    </submittedName>
</protein>
<keyword evidence="4" id="KW-0862">Zinc</keyword>
<dbReference type="Proteomes" id="UP001500420">
    <property type="component" value="Unassembled WGS sequence"/>
</dbReference>
<gene>
    <name evidence="7" type="ORF">GCM10009020_22370</name>
</gene>
<dbReference type="Pfam" id="PF24827">
    <property type="entry name" value="AstE_AspA_cat"/>
    <property type="match status" value="1"/>
</dbReference>
<keyword evidence="3" id="KW-0378">Hydrolase</keyword>
<evidence type="ECO:0000256" key="1">
    <source>
        <dbReference type="ARBA" id="ARBA00001947"/>
    </source>
</evidence>
<dbReference type="SUPFAM" id="SSF53187">
    <property type="entry name" value="Zn-dependent exopeptidases"/>
    <property type="match status" value="1"/>
</dbReference>
<evidence type="ECO:0000313" key="8">
    <source>
        <dbReference type="Proteomes" id="UP001500420"/>
    </source>
</evidence>
<evidence type="ECO:0000259" key="6">
    <source>
        <dbReference type="Pfam" id="PF24827"/>
    </source>
</evidence>
<feature type="region of interest" description="Disordered" evidence="5">
    <location>
        <begin position="1"/>
        <end position="84"/>
    </location>
</feature>
<dbReference type="EMBL" id="BAAADV010000004">
    <property type="protein sequence ID" value="GAA0674490.1"/>
    <property type="molecule type" value="Genomic_DNA"/>
</dbReference>
<dbReference type="AlphaFoldDB" id="A0AAV3TA58"/>
<dbReference type="Gene3D" id="3.40.630.10">
    <property type="entry name" value="Zn peptidases"/>
    <property type="match status" value="1"/>
</dbReference>
<reference evidence="7 8" key="1">
    <citation type="journal article" date="2019" name="Int. J. Syst. Evol. Microbiol.">
        <title>The Global Catalogue of Microorganisms (GCM) 10K type strain sequencing project: providing services to taxonomists for standard genome sequencing and annotation.</title>
        <authorList>
            <consortium name="The Broad Institute Genomics Platform"/>
            <consortium name="The Broad Institute Genome Sequencing Center for Infectious Disease"/>
            <person name="Wu L."/>
            <person name="Ma J."/>
        </authorList>
    </citation>
    <scope>NUCLEOTIDE SEQUENCE [LARGE SCALE GENOMIC DNA]</scope>
    <source>
        <strain evidence="7 8">JCM 16328</strain>
    </source>
</reference>
<dbReference type="InterPro" id="IPR053138">
    <property type="entry name" value="N-alpha-Ac-DABA_deacetylase"/>
</dbReference>
<accession>A0AAV3TA58</accession>
<dbReference type="PANTHER" id="PTHR37326:SF1">
    <property type="entry name" value="BLL3975 PROTEIN"/>
    <property type="match status" value="1"/>
</dbReference>
<comment type="caution">
    <text evidence="7">The sequence shown here is derived from an EMBL/GenBank/DDBJ whole genome shotgun (WGS) entry which is preliminary data.</text>
</comment>